<keyword evidence="4" id="KW-1185">Reference proteome</keyword>
<dbReference type="RefSeq" id="WP_388006553.1">
    <property type="nucleotide sequence ID" value="NZ_JBHUEE010000005.1"/>
</dbReference>
<accession>A0ABW4L8L5</accession>
<dbReference type="Gene3D" id="3.90.1200.10">
    <property type="match status" value="1"/>
</dbReference>
<comment type="caution">
    <text evidence="3">The sequence shown here is derived from an EMBL/GenBank/DDBJ whole genome shotgun (WGS) entry which is preliminary data.</text>
</comment>
<comment type="similarity">
    <text evidence="1">Belongs to the pseudomonas-type ThrB family.</text>
</comment>
<proteinExistence type="inferred from homology"/>
<evidence type="ECO:0000259" key="2">
    <source>
        <dbReference type="Pfam" id="PF01636"/>
    </source>
</evidence>
<dbReference type="InterPro" id="IPR050249">
    <property type="entry name" value="Pseudomonas-type_ThrB"/>
</dbReference>
<dbReference type="EMBL" id="JBHUEE010000005">
    <property type="protein sequence ID" value="MFD1718379.1"/>
    <property type="molecule type" value="Genomic_DNA"/>
</dbReference>
<dbReference type="SUPFAM" id="SSF56112">
    <property type="entry name" value="Protein kinase-like (PK-like)"/>
    <property type="match status" value="1"/>
</dbReference>
<evidence type="ECO:0000313" key="3">
    <source>
        <dbReference type="EMBL" id="MFD1718379.1"/>
    </source>
</evidence>
<evidence type="ECO:0000256" key="1">
    <source>
        <dbReference type="ARBA" id="ARBA00038240"/>
    </source>
</evidence>
<name>A0ABW4L8L5_9MICO</name>
<protein>
    <submittedName>
        <fullName evidence="3">Phosphotransferase enzyme family protein</fullName>
    </submittedName>
</protein>
<dbReference type="InterPro" id="IPR011009">
    <property type="entry name" value="Kinase-like_dom_sf"/>
</dbReference>
<reference evidence="4" key="1">
    <citation type="journal article" date="2019" name="Int. J. Syst. Evol. Microbiol.">
        <title>The Global Catalogue of Microorganisms (GCM) 10K type strain sequencing project: providing services to taxonomists for standard genome sequencing and annotation.</title>
        <authorList>
            <consortium name="The Broad Institute Genomics Platform"/>
            <consortium name="The Broad Institute Genome Sequencing Center for Infectious Disease"/>
            <person name="Wu L."/>
            <person name="Ma J."/>
        </authorList>
    </citation>
    <scope>NUCLEOTIDE SEQUENCE [LARGE SCALE GENOMIC DNA]</scope>
    <source>
        <strain evidence="4">JCM 17130</strain>
    </source>
</reference>
<dbReference type="InterPro" id="IPR002575">
    <property type="entry name" value="Aminoglycoside_PTrfase"/>
</dbReference>
<evidence type="ECO:0000313" key="4">
    <source>
        <dbReference type="Proteomes" id="UP001597277"/>
    </source>
</evidence>
<gene>
    <name evidence="3" type="ORF">ACFSE6_11070</name>
</gene>
<organism evidence="3 4">
    <name type="scientific">Georgenia deserti</name>
    <dbReference type="NCBI Taxonomy" id="2093781"/>
    <lineage>
        <taxon>Bacteria</taxon>
        <taxon>Bacillati</taxon>
        <taxon>Actinomycetota</taxon>
        <taxon>Actinomycetes</taxon>
        <taxon>Micrococcales</taxon>
        <taxon>Bogoriellaceae</taxon>
        <taxon>Georgenia</taxon>
    </lineage>
</organism>
<dbReference type="Gene3D" id="3.30.200.20">
    <property type="entry name" value="Phosphorylase Kinase, domain 1"/>
    <property type="match status" value="1"/>
</dbReference>
<dbReference type="PANTHER" id="PTHR21064">
    <property type="entry name" value="AMINOGLYCOSIDE PHOSPHOTRANSFERASE DOMAIN-CONTAINING PROTEIN-RELATED"/>
    <property type="match status" value="1"/>
</dbReference>
<dbReference type="Pfam" id="PF01636">
    <property type="entry name" value="APH"/>
    <property type="match status" value="1"/>
</dbReference>
<dbReference type="PANTHER" id="PTHR21064:SF6">
    <property type="entry name" value="AMINOGLYCOSIDE PHOSPHOTRANSFERASE DOMAIN-CONTAINING PROTEIN"/>
    <property type="match status" value="1"/>
</dbReference>
<feature type="domain" description="Aminoglycoside phosphotransferase" evidence="2">
    <location>
        <begin position="31"/>
        <end position="274"/>
    </location>
</feature>
<sequence length="350" mass="38556">MDSHVAATIARAALDRFAIARLSTVTFVKYRENHVFRIDTPSGESYALRLHRPGYRNEREIDTELRYVEALARRGVPVPSVVRACDGEPYARVTAARHTRVVSVLRWLPDARQLGDAGEAFLTGGAETVEAFRDVGSLLGRFHRAAQALERPAGFERAAWDADGLAGTKRLWGDPCRLRGLDAHDRALLGDAAAFVRARLATVGEEASCFGVIHADTTPENILSTPTGLWLIDFDDFGTGWYVFDLVTALFHHTPHPRYLQYRDALLTAYQAHRPLTRHELELWDPLMLARGMSYLGWAADRPGDPASDFVADHVAPWVLRAAHALTTGTDLPWRAGSPGTAVTTSGKGP</sequence>
<dbReference type="Proteomes" id="UP001597277">
    <property type="component" value="Unassembled WGS sequence"/>
</dbReference>